<dbReference type="InterPro" id="IPR036388">
    <property type="entry name" value="WH-like_DNA-bd_sf"/>
</dbReference>
<dbReference type="SMART" id="SM00448">
    <property type="entry name" value="REC"/>
    <property type="match status" value="1"/>
</dbReference>
<dbReference type="PANTHER" id="PTHR48111:SF43">
    <property type="entry name" value="STAGE 0 SPORULATION PROTEIN A HOMOLOG"/>
    <property type="match status" value="1"/>
</dbReference>
<evidence type="ECO:0000256" key="2">
    <source>
        <dbReference type="ARBA" id="ARBA00023012"/>
    </source>
</evidence>
<evidence type="ECO:0000259" key="8">
    <source>
        <dbReference type="PROSITE" id="PS50110"/>
    </source>
</evidence>
<dbReference type="SUPFAM" id="SSF46894">
    <property type="entry name" value="C-terminal effector domain of the bipartite response regulators"/>
    <property type="match status" value="1"/>
</dbReference>
<feature type="domain" description="Response regulatory" evidence="8">
    <location>
        <begin position="4"/>
        <end position="117"/>
    </location>
</feature>
<dbReference type="GO" id="GO:0006355">
    <property type="term" value="P:regulation of DNA-templated transcription"/>
    <property type="evidence" value="ECO:0007669"/>
    <property type="project" value="InterPro"/>
</dbReference>
<evidence type="ECO:0000256" key="3">
    <source>
        <dbReference type="ARBA" id="ARBA00023015"/>
    </source>
</evidence>
<keyword evidence="3" id="KW-0805">Transcription regulation</keyword>
<dbReference type="GO" id="GO:0000976">
    <property type="term" value="F:transcription cis-regulatory region binding"/>
    <property type="evidence" value="ECO:0007669"/>
    <property type="project" value="TreeGrafter"/>
</dbReference>
<dbReference type="Proteomes" id="UP001321804">
    <property type="component" value="Chromosome"/>
</dbReference>
<feature type="domain" description="OmpR/PhoB-type" evidence="9">
    <location>
        <begin position="127"/>
        <end position="225"/>
    </location>
</feature>
<feature type="DNA-binding region" description="OmpR/PhoB-type" evidence="7">
    <location>
        <begin position="127"/>
        <end position="225"/>
    </location>
</feature>
<dbReference type="InterPro" id="IPR011006">
    <property type="entry name" value="CheY-like_superfamily"/>
</dbReference>
<keyword evidence="4 7" id="KW-0238">DNA-binding</keyword>
<dbReference type="InterPro" id="IPR001789">
    <property type="entry name" value="Sig_transdc_resp-reg_receiver"/>
</dbReference>
<dbReference type="Pfam" id="PF00072">
    <property type="entry name" value="Response_reg"/>
    <property type="match status" value="1"/>
</dbReference>
<reference evidence="10 11" key="1">
    <citation type="journal article" date="2023" name="Microbiol. Spectr.">
        <title>Symbiosis of Carpenter Bees with Uncharacterized Lactic Acid Bacteria Showing NAD Auxotrophy.</title>
        <authorList>
            <person name="Kawasaki S."/>
            <person name="Ozawa K."/>
            <person name="Mori T."/>
            <person name="Yamamoto A."/>
            <person name="Ito M."/>
            <person name="Ohkuma M."/>
            <person name="Sakamoto M."/>
            <person name="Matsutani M."/>
        </authorList>
    </citation>
    <scope>NUCLEOTIDE SEQUENCE [LARGE SCALE GENOMIC DNA]</scope>
    <source>
        <strain evidence="10 11">KimC2</strain>
    </source>
</reference>
<dbReference type="AlphaFoldDB" id="A0AAU9CXS2"/>
<organism evidence="10 11">
    <name type="scientific">Xylocopilactobacillus apis</name>
    <dbReference type="NCBI Taxonomy" id="2932183"/>
    <lineage>
        <taxon>Bacteria</taxon>
        <taxon>Bacillati</taxon>
        <taxon>Bacillota</taxon>
        <taxon>Bacilli</taxon>
        <taxon>Lactobacillales</taxon>
        <taxon>Lactobacillaceae</taxon>
        <taxon>Xylocopilactobacillus</taxon>
    </lineage>
</organism>
<dbReference type="GO" id="GO:0032993">
    <property type="term" value="C:protein-DNA complex"/>
    <property type="evidence" value="ECO:0007669"/>
    <property type="project" value="TreeGrafter"/>
</dbReference>
<dbReference type="EMBL" id="AP026801">
    <property type="protein sequence ID" value="BDR57231.1"/>
    <property type="molecule type" value="Genomic_DNA"/>
</dbReference>
<proteinExistence type="predicted"/>
<dbReference type="Pfam" id="PF00486">
    <property type="entry name" value="Trans_reg_C"/>
    <property type="match status" value="1"/>
</dbReference>
<evidence type="ECO:0000256" key="4">
    <source>
        <dbReference type="ARBA" id="ARBA00023125"/>
    </source>
</evidence>
<protein>
    <submittedName>
        <fullName evidence="10">DNA-binding response regulator</fullName>
    </submittedName>
</protein>
<dbReference type="PROSITE" id="PS50110">
    <property type="entry name" value="RESPONSE_REGULATORY"/>
    <property type="match status" value="1"/>
</dbReference>
<dbReference type="InterPro" id="IPR001867">
    <property type="entry name" value="OmpR/PhoB-type_DNA-bd"/>
</dbReference>
<sequence>MHNKIMIVEDDTVIAQTISKFLIEHGYEVQIAKHLNVVDKDFSYFEPDLVIMDLMLPYFNGFHWLEIIRQTSKVPVVFLTSAGDDPNLVMAMDLGADDFLAKPVELSVLLAKIKGSLRRVYQYQVSETKITEGGYTLDIADHKILNETGRVSLSPIETKLLGLLFENIDQLVTREQMINKLWEGDDFIDRNTLAVTVNRLRKKVESIGLAPFIVTVKGSGYKLNLELSK</sequence>
<dbReference type="KEGG" id="xak:KIMC2_17930"/>
<dbReference type="InterPro" id="IPR016032">
    <property type="entry name" value="Sig_transdc_resp-reg_C-effctor"/>
</dbReference>
<evidence type="ECO:0000256" key="7">
    <source>
        <dbReference type="PROSITE-ProRule" id="PRU01091"/>
    </source>
</evidence>
<keyword evidence="1 6" id="KW-0597">Phosphoprotein</keyword>
<dbReference type="SUPFAM" id="SSF52172">
    <property type="entry name" value="CheY-like"/>
    <property type="match status" value="1"/>
</dbReference>
<dbReference type="Gene3D" id="3.40.50.2300">
    <property type="match status" value="1"/>
</dbReference>
<dbReference type="Gene3D" id="1.10.10.10">
    <property type="entry name" value="Winged helix-like DNA-binding domain superfamily/Winged helix DNA-binding domain"/>
    <property type="match status" value="1"/>
</dbReference>
<keyword evidence="2" id="KW-0902">Two-component regulatory system</keyword>
<gene>
    <name evidence="10" type="ORF">KIMC2_17930</name>
</gene>
<name>A0AAU9CXS2_9LACO</name>
<evidence type="ECO:0000313" key="10">
    <source>
        <dbReference type="EMBL" id="BDR57231.1"/>
    </source>
</evidence>
<evidence type="ECO:0000256" key="6">
    <source>
        <dbReference type="PROSITE-ProRule" id="PRU00169"/>
    </source>
</evidence>
<dbReference type="CDD" id="cd00383">
    <property type="entry name" value="trans_reg_C"/>
    <property type="match status" value="1"/>
</dbReference>
<accession>A0AAU9CXS2</accession>
<feature type="modified residue" description="4-aspartylphosphate" evidence="6">
    <location>
        <position position="53"/>
    </location>
</feature>
<dbReference type="GO" id="GO:0000156">
    <property type="term" value="F:phosphorelay response regulator activity"/>
    <property type="evidence" value="ECO:0007669"/>
    <property type="project" value="TreeGrafter"/>
</dbReference>
<dbReference type="PROSITE" id="PS51755">
    <property type="entry name" value="OMPR_PHOB"/>
    <property type="match status" value="1"/>
</dbReference>
<keyword evidence="11" id="KW-1185">Reference proteome</keyword>
<evidence type="ECO:0000256" key="1">
    <source>
        <dbReference type="ARBA" id="ARBA00022553"/>
    </source>
</evidence>
<keyword evidence="5" id="KW-0804">Transcription</keyword>
<dbReference type="PANTHER" id="PTHR48111">
    <property type="entry name" value="REGULATOR OF RPOS"/>
    <property type="match status" value="1"/>
</dbReference>
<dbReference type="SMART" id="SM00862">
    <property type="entry name" value="Trans_reg_C"/>
    <property type="match status" value="1"/>
</dbReference>
<evidence type="ECO:0000259" key="9">
    <source>
        <dbReference type="PROSITE" id="PS51755"/>
    </source>
</evidence>
<dbReference type="GO" id="GO:0005829">
    <property type="term" value="C:cytosol"/>
    <property type="evidence" value="ECO:0007669"/>
    <property type="project" value="TreeGrafter"/>
</dbReference>
<evidence type="ECO:0000313" key="11">
    <source>
        <dbReference type="Proteomes" id="UP001321804"/>
    </source>
</evidence>
<evidence type="ECO:0000256" key="5">
    <source>
        <dbReference type="ARBA" id="ARBA00023163"/>
    </source>
</evidence>
<dbReference type="InterPro" id="IPR039420">
    <property type="entry name" value="WalR-like"/>
</dbReference>